<comment type="catalytic activity">
    <reaction evidence="2">
        <text>a 3'-end 2',3'-cyclophospho-ribonucleotide-RNA + H2O = a 3'-end 2'-phospho-ribonucleotide-RNA + H(+)</text>
        <dbReference type="Rhea" id="RHEA:11828"/>
        <dbReference type="Rhea" id="RHEA-COMP:10464"/>
        <dbReference type="Rhea" id="RHEA-COMP:17353"/>
        <dbReference type="ChEBI" id="CHEBI:15377"/>
        <dbReference type="ChEBI" id="CHEBI:15378"/>
        <dbReference type="ChEBI" id="CHEBI:83064"/>
        <dbReference type="ChEBI" id="CHEBI:173113"/>
        <dbReference type="EC" id="3.1.4.58"/>
    </reaction>
</comment>
<dbReference type="InterPro" id="IPR009097">
    <property type="entry name" value="Cyclic_Pdiesterase"/>
</dbReference>
<comment type="similarity">
    <text evidence="2">Belongs to the 2H phosphoesterase superfamily. ThpR family.</text>
</comment>
<feature type="short sequence motif" description="HXTX 2" evidence="2">
    <location>
        <begin position="120"/>
        <end position="123"/>
    </location>
</feature>
<feature type="short sequence motif" description="HXTX 1" evidence="2">
    <location>
        <begin position="36"/>
        <end position="39"/>
    </location>
</feature>
<dbReference type="PANTHER" id="PTHR35561">
    <property type="entry name" value="RNA 2',3'-CYCLIC PHOSPHODIESTERASE"/>
    <property type="match status" value="1"/>
</dbReference>
<comment type="function">
    <text evidence="2">Hydrolyzes RNA 2',3'-cyclic phosphodiester to an RNA 2'-phosphomonoester.</text>
</comment>
<dbReference type="GO" id="GO:0008664">
    <property type="term" value="F:RNA 2',3'-cyclic 3'-phosphodiesterase activity"/>
    <property type="evidence" value="ECO:0007669"/>
    <property type="project" value="UniProtKB-EC"/>
</dbReference>
<name>A0A7C9MBE2_9RHOB</name>
<dbReference type="PANTHER" id="PTHR35561:SF1">
    <property type="entry name" value="RNA 2',3'-CYCLIC PHOSPHODIESTERASE"/>
    <property type="match status" value="1"/>
</dbReference>
<dbReference type="EMBL" id="WUPT01000001">
    <property type="protein sequence ID" value="MXQ06412.1"/>
    <property type="molecule type" value="Genomic_DNA"/>
</dbReference>
<reference evidence="3 4" key="1">
    <citation type="submission" date="2019-12" db="EMBL/GenBank/DDBJ databases">
        <authorList>
            <person name="Lee S.D."/>
        </authorList>
    </citation>
    <scope>NUCLEOTIDE SEQUENCE [LARGE SCALE GENOMIC DNA]</scope>
    <source>
        <strain evidence="3 4">GH1-50</strain>
    </source>
</reference>
<dbReference type="Proteomes" id="UP000480350">
    <property type="component" value="Unassembled WGS sequence"/>
</dbReference>
<dbReference type="SUPFAM" id="SSF55144">
    <property type="entry name" value="LigT-like"/>
    <property type="match status" value="1"/>
</dbReference>
<evidence type="ECO:0000313" key="3">
    <source>
        <dbReference type="EMBL" id="MXQ06412.1"/>
    </source>
</evidence>
<comment type="caution">
    <text evidence="3">The sequence shown here is derived from an EMBL/GenBank/DDBJ whole genome shotgun (WGS) entry which is preliminary data.</text>
</comment>
<dbReference type="NCBIfam" id="TIGR02258">
    <property type="entry name" value="2_5_ligase"/>
    <property type="match status" value="1"/>
</dbReference>
<evidence type="ECO:0000256" key="1">
    <source>
        <dbReference type="ARBA" id="ARBA00022801"/>
    </source>
</evidence>
<dbReference type="RefSeq" id="WP_160762350.1">
    <property type="nucleotide sequence ID" value="NZ_WUPT01000001.1"/>
</dbReference>
<feature type="active site" description="Proton donor" evidence="2">
    <location>
        <position position="36"/>
    </location>
</feature>
<reference evidence="3 4" key="2">
    <citation type="submission" date="2020-03" db="EMBL/GenBank/DDBJ databases">
        <title>Kangsaoukella pontilimi gen. nov., sp. nov., a new member of the family Rhodobacteraceae isolated from a tidal mudflat.</title>
        <authorList>
            <person name="Kim I.S."/>
        </authorList>
    </citation>
    <scope>NUCLEOTIDE SEQUENCE [LARGE SCALE GENOMIC DNA]</scope>
    <source>
        <strain evidence="3 4">GH1-50</strain>
    </source>
</reference>
<dbReference type="HAMAP" id="MF_01940">
    <property type="entry name" value="RNA_CPDase"/>
    <property type="match status" value="1"/>
</dbReference>
<dbReference type="Gene3D" id="3.90.1140.10">
    <property type="entry name" value="Cyclic phosphodiesterase"/>
    <property type="match status" value="1"/>
</dbReference>
<dbReference type="EC" id="3.1.4.58" evidence="2"/>
<organism evidence="3 4">
    <name type="scientific">Kangsaoukella pontilimi</name>
    <dbReference type="NCBI Taxonomy" id="2691042"/>
    <lineage>
        <taxon>Bacteria</taxon>
        <taxon>Pseudomonadati</taxon>
        <taxon>Pseudomonadota</taxon>
        <taxon>Alphaproteobacteria</taxon>
        <taxon>Rhodobacterales</taxon>
        <taxon>Paracoccaceae</taxon>
        <taxon>Kangsaoukella</taxon>
    </lineage>
</organism>
<evidence type="ECO:0000256" key="2">
    <source>
        <dbReference type="HAMAP-Rule" id="MF_01940"/>
    </source>
</evidence>
<gene>
    <name evidence="3" type="primary">thpR</name>
    <name evidence="3" type="ORF">GQ651_00990</name>
</gene>
<evidence type="ECO:0000313" key="4">
    <source>
        <dbReference type="Proteomes" id="UP000480350"/>
    </source>
</evidence>
<dbReference type="GO" id="GO:0004113">
    <property type="term" value="F:2',3'-cyclic-nucleotide 3'-phosphodiesterase activity"/>
    <property type="evidence" value="ECO:0007669"/>
    <property type="project" value="InterPro"/>
</dbReference>
<dbReference type="InterPro" id="IPR004175">
    <property type="entry name" value="RNA_CPDase"/>
</dbReference>
<dbReference type="Pfam" id="PF13563">
    <property type="entry name" value="2_5_RNA_ligase2"/>
    <property type="match status" value="1"/>
</dbReference>
<keyword evidence="1 2" id="KW-0378">Hydrolase</keyword>
<proteinExistence type="inferred from homology"/>
<dbReference type="AlphaFoldDB" id="A0A7C9MBE2"/>
<accession>A0A7C9MBE2</accession>
<keyword evidence="4" id="KW-1185">Reference proteome</keyword>
<sequence length="180" mass="19697">MRLFLALDIPDDDRDALAGLQSGMSGGRQVEPDLFHITIAYLGDGVRDETASDLHDLLGAAPFSRGEIALKGIGHFGHSAPTAIWVGVAPVAPLDALHQRTARLAREAGLDLPRRRYVPHVTLARYSEGDLEAANDLAHLLLRHGSFSRPAFRPIALNLMRSHLGRRGPDYEVLAQYPLR</sequence>
<feature type="active site" description="Proton acceptor" evidence="2">
    <location>
        <position position="120"/>
    </location>
</feature>
<protein>
    <recommendedName>
        <fullName evidence="2">RNA 2',3'-cyclic phosphodiesterase</fullName>
        <shortName evidence="2">RNA 2',3'-CPDase</shortName>
        <ecNumber evidence="2">3.1.4.58</ecNumber>
    </recommendedName>
</protein>